<dbReference type="EMBL" id="PFMR01000151">
    <property type="protein sequence ID" value="PIZ16983.1"/>
    <property type="molecule type" value="Genomic_DNA"/>
</dbReference>
<dbReference type="InterPro" id="IPR023801">
    <property type="entry name" value="His_deacetylse_dom"/>
</dbReference>
<dbReference type="PANTHER" id="PTHR10625">
    <property type="entry name" value="HISTONE DEACETYLASE HDAC1-RELATED"/>
    <property type="match status" value="1"/>
</dbReference>
<dbReference type="PANTHER" id="PTHR10625:SF10">
    <property type="entry name" value="HISTONE DEACETYLASE HDAC1"/>
    <property type="match status" value="1"/>
</dbReference>
<proteinExistence type="inferred from homology"/>
<protein>
    <submittedName>
        <fullName evidence="3">Histone deacetylase</fullName>
    </submittedName>
</protein>
<evidence type="ECO:0000259" key="2">
    <source>
        <dbReference type="Pfam" id="PF00850"/>
    </source>
</evidence>
<dbReference type="PRINTS" id="PR01270">
    <property type="entry name" value="HDASUPER"/>
</dbReference>
<dbReference type="AlphaFoldDB" id="A0A2M7SCJ1"/>
<dbReference type="GO" id="GO:0004407">
    <property type="term" value="F:histone deacetylase activity"/>
    <property type="evidence" value="ECO:0007669"/>
    <property type="project" value="TreeGrafter"/>
</dbReference>
<gene>
    <name evidence="3" type="ORF">COY52_05650</name>
</gene>
<evidence type="ECO:0000313" key="3">
    <source>
        <dbReference type="EMBL" id="PIZ16983.1"/>
    </source>
</evidence>
<name>A0A2M7SCJ1_9BACT</name>
<feature type="domain" description="Histone deacetylase" evidence="2">
    <location>
        <begin position="18"/>
        <end position="270"/>
    </location>
</feature>
<dbReference type="Gene3D" id="3.40.800.20">
    <property type="entry name" value="Histone deacetylase domain"/>
    <property type="match status" value="1"/>
</dbReference>
<dbReference type="Pfam" id="PF00850">
    <property type="entry name" value="Hist_deacetyl"/>
    <property type="match status" value="1"/>
</dbReference>
<dbReference type="InterPro" id="IPR000286">
    <property type="entry name" value="HDACs"/>
</dbReference>
<dbReference type="InterPro" id="IPR037138">
    <property type="entry name" value="His_deacetylse_dom_sf"/>
</dbReference>
<comment type="caution">
    <text evidence="3">The sequence shown here is derived from an EMBL/GenBank/DDBJ whole genome shotgun (WGS) entry which is preliminary data.</text>
</comment>
<comment type="similarity">
    <text evidence="1">Belongs to the histone deacetylase family.</text>
</comment>
<dbReference type="InterPro" id="IPR023696">
    <property type="entry name" value="Ureohydrolase_dom_sf"/>
</dbReference>
<evidence type="ECO:0000256" key="1">
    <source>
        <dbReference type="ARBA" id="ARBA00005947"/>
    </source>
</evidence>
<accession>A0A2M7SCJ1</accession>
<reference evidence="4" key="1">
    <citation type="submission" date="2017-09" db="EMBL/GenBank/DDBJ databases">
        <title>Depth-based differentiation of microbial function through sediment-hosted aquifers and enrichment of novel symbionts in the deep terrestrial subsurface.</title>
        <authorList>
            <person name="Probst A.J."/>
            <person name="Ladd B."/>
            <person name="Jarett J.K."/>
            <person name="Geller-Mcgrath D.E."/>
            <person name="Sieber C.M.K."/>
            <person name="Emerson J.B."/>
            <person name="Anantharaman K."/>
            <person name="Thomas B.C."/>
            <person name="Malmstrom R."/>
            <person name="Stieglmeier M."/>
            <person name="Klingl A."/>
            <person name="Woyke T."/>
            <person name="Ryan C.M."/>
            <person name="Banfield J.F."/>
        </authorList>
    </citation>
    <scope>NUCLEOTIDE SEQUENCE [LARGE SCALE GENOMIC DNA]</scope>
</reference>
<dbReference type="GO" id="GO:0040029">
    <property type="term" value="P:epigenetic regulation of gene expression"/>
    <property type="evidence" value="ECO:0007669"/>
    <property type="project" value="TreeGrafter"/>
</dbReference>
<evidence type="ECO:0000313" key="4">
    <source>
        <dbReference type="Proteomes" id="UP000229307"/>
    </source>
</evidence>
<dbReference type="SUPFAM" id="SSF52768">
    <property type="entry name" value="Arginase/deacetylase"/>
    <property type="match status" value="1"/>
</dbReference>
<sequence>MVKIIYSKKCLGYREPGHPESPERVGNSYYLLRDKGFEFIEPQPCSEQDLLLVHSAEMIESVKENTFRDGDTPNFPGIYDIAKLSAGGAIRAGELALEGEGSFSLMRPPGHHATRDMVYGFCYFNNMAIAVKKTLKADPGKRIAIIDIDCHHGNGTEGIFLGEKRIVYLSLHQSPLFPGTGLGPQRNCIDFPLSAGTGEEEYLKALAAGLEEVKKFDPSLVAVSAGFDTYEKDPISDMDLKQETYRKISGLIKDLGRPVFSVLEGGYSPDLPHCIYQYLLGIE</sequence>
<dbReference type="Proteomes" id="UP000229307">
    <property type="component" value="Unassembled WGS sequence"/>
</dbReference>
<organism evidence="3 4">
    <name type="scientific">Candidatus Desantisbacteria bacterium CG_4_10_14_0_8_um_filter_48_22</name>
    <dbReference type="NCBI Taxonomy" id="1974543"/>
    <lineage>
        <taxon>Bacteria</taxon>
        <taxon>Candidatus Desantisiibacteriota</taxon>
    </lineage>
</organism>